<keyword evidence="3" id="KW-1185">Reference proteome</keyword>
<name>A0A3P7KRX2_STRVU</name>
<proteinExistence type="predicted"/>
<accession>A0A3P7KRX2</accession>
<dbReference type="Proteomes" id="UP000270094">
    <property type="component" value="Unassembled WGS sequence"/>
</dbReference>
<evidence type="ECO:0000313" key="3">
    <source>
        <dbReference type="Proteomes" id="UP000270094"/>
    </source>
</evidence>
<organism evidence="2 3">
    <name type="scientific">Strongylus vulgaris</name>
    <name type="common">Blood worm</name>
    <dbReference type="NCBI Taxonomy" id="40348"/>
    <lineage>
        <taxon>Eukaryota</taxon>
        <taxon>Metazoa</taxon>
        <taxon>Ecdysozoa</taxon>
        <taxon>Nematoda</taxon>
        <taxon>Chromadorea</taxon>
        <taxon>Rhabditida</taxon>
        <taxon>Rhabditina</taxon>
        <taxon>Rhabditomorpha</taxon>
        <taxon>Strongyloidea</taxon>
        <taxon>Strongylidae</taxon>
        <taxon>Strongylus</taxon>
    </lineage>
</organism>
<evidence type="ECO:0000313" key="2">
    <source>
        <dbReference type="EMBL" id="VDM70318.1"/>
    </source>
</evidence>
<sequence>MFCVGMLCYICTHAFSCDDDRKVHKELTPPWSGGVGGRSPPVDAGSVGPQSEQRGYAYYQLPSARAMMIQSPPLTTMDDEVNGFDFAFKGAFVRKVSCSVVLNFYGVIKSFGHSFCRYRFIKIAFFSYFLSFFI</sequence>
<reference evidence="2 3" key="1">
    <citation type="submission" date="2018-11" db="EMBL/GenBank/DDBJ databases">
        <authorList>
            <consortium name="Pathogen Informatics"/>
        </authorList>
    </citation>
    <scope>NUCLEOTIDE SEQUENCE [LARGE SCALE GENOMIC DNA]</scope>
</reference>
<feature type="region of interest" description="Disordered" evidence="1">
    <location>
        <begin position="29"/>
        <end position="50"/>
    </location>
</feature>
<dbReference type="EMBL" id="UYYB01015603">
    <property type="protein sequence ID" value="VDM70318.1"/>
    <property type="molecule type" value="Genomic_DNA"/>
</dbReference>
<evidence type="ECO:0000256" key="1">
    <source>
        <dbReference type="SAM" id="MobiDB-lite"/>
    </source>
</evidence>
<protein>
    <submittedName>
        <fullName evidence="2">Uncharacterized protein</fullName>
    </submittedName>
</protein>
<gene>
    <name evidence="2" type="ORF">SVUK_LOCUS5316</name>
</gene>
<dbReference type="AlphaFoldDB" id="A0A3P7KRX2"/>